<accession>A0AA41W9B9</accession>
<dbReference type="EMBL" id="JAMQGP010000007">
    <property type="protein sequence ID" value="MCM2680788.1"/>
    <property type="molecule type" value="Genomic_DNA"/>
</dbReference>
<organism evidence="2 3">
    <name type="scientific">Echinimonas agarilytica</name>
    <dbReference type="NCBI Taxonomy" id="1215918"/>
    <lineage>
        <taxon>Bacteria</taxon>
        <taxon>Pseudomonadati</taxon>
        <taxon>Pseudomonadota</taxon>
        <taxon>Gammaproteobacteria</taxon>
        <taxon>Alteromonadales</taxon>
        <taxon>Echinimonadaceae</taxon>
        <taxon>Echinimonas</taxon>
    </lineage>
</organism>
<sequence length="59" mass="6765">MGYLIASIWLISHIICGLIVKYRRVQLNRWYEFAGVILGPLAIPLATWCGKPVQKPLRQ</sequence>
<keyword evidence="1" id="KW-0472">Membrane</keyword>
<feature type="transmembrane region" description="Helical" evidence="1">
    <location>
        <begin position="30"/>
        <end position="48"/>
    </location>
</feature>
<dbReference type="Proteomes" id="UP001165393">
    <property type="component" value="Unassembled WGS sequence"/>
</dbReference>
<comment type="caution">
    <text evidence="2">The sequence shown here is derived from an EMBL/GenBank/DDBJ whole genome shotgun (WGS) entry which is preliminary data.</text>
</comment>
<evidence type="ECO:0000313" key="2">
    <source>
        <dbReference type="EMBL" id="MCM2680788.1"/>
    </source>
</evidence>
<keyword evidence="3" id="KW-1185">Reference proteome</keyword>
<name>A0AA41W9B9_9GAMM</name>
<evidence type="ECO:0000313" key="3">
    <source>
        <dbReference type="Proteomes" id="UP001165393"/>
    </source>
</evidence>
<keyword evidence="1" id="KW-0812">Transmembrane</keyword>
<dbReference type="AlphaFoldDB" id="A0AA41W9B9"/>
<protein>
    <submittedName>
        <fullName evidence="2">Uncharacterized protein</fullName>
    </submittedName>
</protein>
<keyword evidence="1" id="KW-1133">Transmembrane helix</keyword>
<proteinExistence type="predicted"/>
<dbReference type="RefSeq" id="WP_251262268.1">
    <property type="nucleotide sequence ID" value="NZ_JAMQGP010000007.1"/>
</dbReference>
<feature type="transmembrane region" description="Helical" evidence="1">
    <location>
        <begin position="6"/>
        <end position="23"/>
    </location>
</feature>
<gene>
    <name evidence="2" type="ORF">NAF29_14100</name>
</gene>
<evidence type="ECO:0000256" key="1">
    <source>
        <dbReference type="SAM" id="Phobius"/>
    </source>
</evidence>
<reference evidence="2 3" key="1">
    <citation type="journal article" date="2013" name="Antonie Van Leeuwenhoek">
        <title>Echinimonas agarilytica gen. nov., sp. nov., a new gammaproteobacterium isolated from the sea urchin Strongylocentrotus intermedius.</title>
        <authorList>
            <person name="Nedashkovskaya O.I."/>
            <person name="Stenkova A.M."/>
            <person name="Zhukova N.V."/>
            <person name="Van Trappen S."/>
            <person name="Lee J.S."/>
            <person name="Kim S.B."/>
        </authorList>
    </citation>
    <scope>NUCLEOTIDE SEQUENCE [LARGE SCALE GENOMIC DNA]</scope>
    <source>
        <strain evidence="2 3">KMM 6351</strain>
    </source>
</reference>